<name>F4QHR8_9CAUL</name>
<dbReference type="Proteomes" id="UP000006512">
    <property type="component" value="Unassembled WGS sequence"/>
</dbReference>
<accession>F4QHR8</accession>
<evidence type="ECO:0000256" key="2">
    <source>
        <dbReference type="SAM" id="SignalP"/>
    </source>
</evidence>
<organism evidence="3 4">
    <name type="scientific">Asticcacaulis biprosthecium C19</name>
    <dbReference type="NCBI Taxonomy" id="715226"/>
    <lineage>
        <taxon>Bacteria</taxon>
        <taxon>Pseudomonadati</taxon>
        <taxon>Pseudomonadota</taxon>
        <taxon>Alphaproteobacteria</taxon>
        <taxon>Caulobacterales</taxon>
        <taxon>Caulobacteraceae</taxon>
        <taxon>Asticcacaulis</taxon>
    </lineage>
</organism>
<gene>
    <name evidence="3" type="ORF">ABI_12430</name>
</gene>
<proteinExistence type="predicted"/>
<reference evidence="4" key="1">
    <citation type="submission" date="2011-03" db="EMBL/GenBank/DDBJ databases">
        <title>Draft genome sequence of Brevundimonas diminuta.</title>
        <authorList>
            <person name="Brown P.J.B."/>
            <person name="Buechlein A."/>
            <person name="Hemmerich C."/>
            <person name="Brun Y.V."/>
        </authorList>
    </citation>
    <scope>NUCLEOTIDE SEQUENCE [LARGE SCALE GENOMIC DNA]</scope>
    <source>
        <strain evidence="4">C19</strain>
    </source>
</reference>
<sequence>MRLLTATALSLTASLFAFSAAVTPADAKPRRKPAAVKVAAKPAPAPVNAVIETGFNPDGSIHAPVIEDAPADDYQRVAWCHGILSGNMELAKQVDPVLPVDETLQTIGKSYLRAYEAALTLSGKGATPAGHAQAEKARQLGYDAWKGARASELPKAAGAHATWQLPGDCEHAAVRLSGHPNLFAEMATDAELDAIEAVMTSGGPHDYNELPKPVLTAETVDHADPDAPIATNTLARRATQSQSLPKLPDTKPESR</sequence>
<evidence type="ECO:0000256" key="1">
    <source>
        <dbReference type="SAM" id="MobiDB-lite"/>
    </source>
</evidence>
<feature type="region of interest" description="Disordered" evidence="1">
    <location>
        <begin position="224"/>
        <end position="255"/>
    </location>
</feature>
<dbReference type="OrthoDB" id="7172192at2"/>
<dbReference type="RefSeq" id="WP_006271987.1">
    <property type="nucleotide sequence ID" value="NZ_GL883077.1"/>
</dbReference>
<keyword evidence="2" id="KW-0732">Signal</keyword>
<dbReference type="EMBL" id="GL883077">
    <property type="protein sequence ID" value="EGF92805.1"/>
    <property type="molecule type" value="Genomic_DNA"/>
</dbReference>
<dbReference type="AlphaFoldDB" id="F4QHR8"/>
<evidence type="ECO:0000313" key="3">
    <source>
        <dbReference type="EMBL" id="EGF92805.1"/>
    </source>
</evidence>
<keyword evidence="4" id="KW-1185">Reference proteome</keyword>
<dbReference type="STRING" id="715226.ABI_12430"/>
<feature type="signal peptide" evidence="2">
    <location>
        <begin position="1"/>
        <end position="19"/>
    </location>
</feature>
<dbReference type="HOGENOM" id="CLU_1088383_0_0_5"/>
<feature type="chain" id="PRO_5003314113" evidence="2">
    <location>
        <begin position="20"/>
        <end position="255"/>
    </location>
</feature>
<dbReference type="eggNOG" id="ENOG5033D9K">
    <property type="taxonomic scope" value="Bacteria"/>
</dbReference>
<feature type="compositionally biased region" description="Polar residues" evidence="1">
    <location>
        <begin position="230"/>
        <end position="244"/>
    </location>
</feature>
<protein>
    <submittedName>
        <fullName evidence="3">Uncharacterized protein</fullName>
    </submittedName>
</protein>
<evidence type="ECO:0000313" key="4">
    <source>
        <dbReference type="Proteomes" id="UP000006512"/>
    </source>
</evidence>